<comment type="caution">
    <text evidence="2">The sequence shown here is derived from an EMBL/GenBank/DDBJ whole genome shotgun (WGS) entry which is preliminary data.</text>
</comment>
<dbReference type="AlphaFoldDB" id="A0A081EXY8"/>
<organism evidence="2 3">
    <name type="scientific">Halorubrum saccharovorum</name>
    <dbReference type="NCBI Taxonomy" id="2248"/>
    <lineage>
        <taxon>Archaea</taxon>
        <taxon>Methanobacteriati</taxon>
        <taxon>Methanobacteriota</taxon>
        <taxon>Stenosarchaea group</taxon>
        <taxon>Halobacteria</taxon>
        <taxon>Halobacteriales</taxon>
        <taxon>Haloferacaceae</taxon>
        <taxon>Halorubrum</taxon>
    </lineage>
</organism>
<evidence type="ECO:0000256" key="1">
    <source>
        <dbReference type="SAM" id="MobiDB-lite"/>
    </source>
</evidence>
<feature type="compositionally biased region" description="Basic and acidic residues" evidence="1">
    <location>
        <begin position="30"/>
        <end position="41"/>
    </location>
</feature>
<feature type="region of interest" description="Disordered" evidence="1">
    <location>
        <begin position="30"/>
        <end position="115"/>
    </location>
</feature>
<evidence type="ECO:0000313" key="3">
    <source>
        <dbReference type="Proteomes" id="UP000053331"/>
    </source>
</evidence>
<proteinExistence type="predicted"/>
<dbReference type="Proteomes" id="UP000053331">
    <property type="component" value="Unassembled WGS sequence"/>
</dbReference>
<evidence type="ECO:0000313" key="2">
    <source>
        <dbReference type="EMBL" id="KDS92276.1"/>
    </source>
</evidence>
<keyword evidence="3" id="KW-1185">Reference proteome</keyword>
<name>A0A081EXY8_9EURY</name>
<accession>A0A081EXY8</accession>
<sequence>MLLRTFLPSTGPFTGVLEFTVGRCKHVIHDTERNDESRQPESPEAGVSPYIYEDDQPGHPNSDPDPDSQLPSIFTPPDEDTSTQQHDTTHNRINTERQPTEGEPTQYQSDPDPPKLFDRIEVVLTHTRHFIT</sequence>
<reference evidence="2 3" key="1">
    <citation type="journal article" date="2015" name="Genome Announc.">
        <title>Draft genome sequence of a Halorubrum H3 strain isolated from the burlinskoye salt lake (Altai Krai, Russia).</title>
        <authorList>
            <person name="Rozanov A.S."/>
            <person name="Bryanskaya A.V."/>
            <person name="Malup T.K."/>
            <person name="Kotenko A.V."/>
            <person name="Peltek S.E."/>
        </authorList>
    </citation>
    <scope>NUCLEOTIDE SEQUENCE [LARGE SCALE GENOMIC DNA]</scope>
    <source>
        <strain evidence="2 3">H3</strain>
    </source>
</reference>
<feature type="compositionally biased region" description="Basic and acidic residues" evidence="1">
    <location>
        <begin position="87"/>
        <end position="100"/>
    </location>
</feature>
<protein>
    <submittedName>
        <fullName evidence="2">Uncharacterized protein</fullName>
    </submittedName>
</protein>
<dbReference type="EMBL" id="JNFH02000028">
    <property type="protein sequence ID" value="KDS92276.1"/>
    <property type="molecule type" value="Genomic_DNA"/>
</dbReference>
<gene>
    <name evidence="2" type="ORF">FK85_14415</name>
</gene>